<keyword evidence="2" id="KW-1185">Reference proteome</keyword>
<evidence type="ECO:0000313" key="1">
    <source>
        <dbReference type="EMBL" id="KAJ8685408.1"/>
    </source>
</evidence>
<sequence>MTLESISKPLGNERENPTSDLRFVDMTSFVPSKSSQHCNKLSKRFASLIFNYFFFSPPFWSSHLIGAPLDLDPATAKVKSFGGTALLCLPCRGFHGRSENHVQDYRLLAKGILCRLGVILIGGVTSKNATEFYLSIIPSVRKNHQFCLLQNNPKPLHSPQNIPKLAQHAGYRSPRSPTDTALRLDTNDSSFDSSDHSICLQSLATHFLC</sequence>
<dbReference type="EMBL" id="CM056741">
    <property type="protein sequence ID" value="KAJ8685408.1"/>
    <property type="molecule type" value="Genomic_DNA"/>
</dbReference>
<proteinExistence type="predicted"/>
<protein>
    <submittedName>
        <fullName evidence="1">Uncharacterized protein</fullName>
    </submittedName>
</protein>
<name>A0ACC2PQW5_9HYME</name>
<comment type="caution">
    <text evidence="1">The sequence shown here is derived from an EMBL/GenBank/DDBJ whole genome shotgun (WGS) entry which is preliminary data.</text>
</comment>
<gene>
    <name evidence="1" type="ORF">QAD02_021201</name>
</gene>
<evidence type="ECO:0000313" key="2">
    <source>
        <dbReference type="Proteomes" id="UP001239111"/>
    </source>
</evidence>
<accession>A0ACC2PQW5</accession>
<reference evidence="1" key="1">
    <citation type="submission" date="2023-04" db="EMBL/GenBank/DDBJ databases">
        <title>A chromosome-level genome assembly of the parasitoid wasp Eretmocerus hayati.</title>
        <authorList>
            <person name="Zhong Y."/>
            <person name="Liu S."/>
            <person name="Liu Y."/>
        </authorList>
    </citation>
    <scope>NUCLEOTIDE SEQUENCE</scope>
    <source>
        <strain evidence="1">ZJU_SS_LIU_2023</strain>
    </source>
</reference>
<organism evidence="1 2">
    <name type="scientific">Eretmocerus hayati</name>
    <dbReference type="NCBI Taxonomy" id="131215"/>
    <lineage>
        <taxon>Eukaryota</taxon>
        <taxon>Metazoa</taxon>
        <taxon>Ecdysozoa</taxon>
        <taxon>Arthropoda</taxon>
        <taxon>Hexapoda</taxon>
        <taxon>Insecta</taxon>
        <taxon>Pterygota</taxon>
        <taxon>Neoptera</taxon>
        <taxon>Endopterygota</taxon>
        <taxon>Hymenoptera</taxon>
        <taxon>Apocrita</taxon>
        <taxon>Proctotrupomorpha</taxon>
        <taxon>Chalcidoidea</taxon>
        <taxon>Aphelinidae</taxon>
        <taxon>Aphelininae</taxon>
        <taxon>Eretmocerus</taxon>
    </lineage>
</organism>
<dbReference type="Proteomes" id="UP001239111">
    <property type="component" value="Chromosome 1"/>
</dbReference>